<dbReference type="SUPFAM" id="SSF52058">
    <property type="entry name" value="L domain-like"/>
    <property type="match status" value="1"/>
</dbReference>
<feature type="compositionally biased region" description="Basic residues" evidence="1">
    <location>
        <begin position="126"/>
        <end position="138"/>
    </location>
</feature>
<organism evidence="2 3">
    <name type="scientific">Ancylostoma caninum</name>
    <name type="common">Dog hookworm</name>
    <dbReference type="NCBI Taxonomy" id="29170"/>
    <lineage>
        <taxon>Eukaryota</taxon>
        <taxon>Metazoa</taxon>
        <taxon>Ecdysozoa</taxon>
        <taxon>Nematoda</taxon>
        <taxon>Chromadorea</taxon>
        <taxon>Rhabditida</taxon>
        <taxon>Rhabditina</taxon>
        <taxon>Rhabditomorpha</taxon>
        <taxon>Strongyloidea</taxon>
        <taxon>Ancylostomatidae</taxon>
        <taxon>Ancylostomatinae</taxon>
        <taxon>Ancylostoma</taxon>
    </lineage>
</organism>
<dbReference type="Proteomes" id="UP000252519">
    <property type="component" value="Unassembled WGS sequence"/>
</dbReference>
<evidence type="ECO:0000313" key="2">
    <source>
        <dbReference type="EMBL" id="RCN30114.1"/>
    </source>
</evidence>
<comment type="caution">
    <text evidence="2">The sequence shown here is derived from an EMBL/GenBank/DDBJ whole genome shotgun (WGS) entry which is preliminary data.</text>
</comment>
<protein>
    <recommendedName>
        <fullName evidence="4">Leucine Rich repeat-containing domain protein</fullName>
    </recommendedName>
</protein>
<proteinExistence type="predicted"/>
<name>A0A368FD65_ANCCA</name>
<dbReference type="STRING" id="29170.A0A368FD65"/>
<evidence type="ECO:0008006" key="4">
    <source>
        <dbReference type="Google" id="ProtNLM"/>
    </source>
</evidence>
<evidence type="ECO:0000256" key="1">
    <source>
        <dbReference type="SAM" id="MobiDB-lite"/>
    </source>
</evidence>
<dbReference type="PROSITE" id="PS51450">
    <property type="entry name" value="LRR"/>
    <property type="match status" value="1"/>
</dbReference>
<keyword evidence="3" id="KW-1185">Reference proteome</keyword>
<dbReference type="EMBL" id="JOJR01001655">
    <property type="protein sequence ID" value="RCN30114.1"/>
    <property type="molecule type" value="Genomic_DNA"/>
</dbReference>
<dbReference type="Gene3D" id="3.80.10.10">
    <property type="entry name" value="Ribonuclease Inhibitor"/>
    <property type="match status" value="1"/>
</dbReference>
<dbReference type="InterPro" id="IPR001611">
    <property type="entry name" value="Leu-rich_rpt"/>
</dbReference>
<reference evidence="2 3" key="1">
    <citation type="submission" date="2014-10" db="EMBL/GenBank/DDBJ databases">
        <title>Draft genome of the hookworm Ancylostoma caninum.</title>
        <authorList>
            <person name="Mitreva M."/>
        </authorList>
    </citation>
    <scope>NUCLEOTIDE SEQUENCE [LARGE SCALE GENOMIC DNA]</scope>
    <source>
        <strain evidence="2 3">Baltimore</strain>
    </source>
</reference>
<dbReference type="InterPro" id="IPR032675">
    <property type="entry name" value="LRR_dom_sf"/>
</dbReference>
<dbReference type="OrthoDB" id="676979at2759"/>
<dbReference type="AlphaFoldDB" id="A0A368FD65"/>
<evidence type="ECO:0000313" key="3">
    <source>
        <dbReference type="Proteomes" id="UP000252519"/>
    </source>
</evidence>
<accession>A0A368FD65</accession>
<sequence>MPKEKKKDEPNTELEHVDRNISSLNAIPRLFEMTYLTRLTLSHNKLTSIPPNIADLENLQASTHIMEQSNRGATILDFQPLKAPHSQRGEQFDARGAQGVMDFIRSEQYKYFYGRQEIAAGPVPPKRNKDKKLSRKTHQPQCGS</sequence>
<gene>
    <name evidence="2" type="ORF">ANCCAN_24115</name>
</gene>
<feature type="region of interest" description="Disordered" evidence="1">
    <location>
        <begin position="120"/>
        <end position="144"/>
    </location>
</feature>